<reference evidence="7 8" key="1">
    <citation type="submission" date="2013-05" db="EMBL/GenBank/DDBJ databases">
        <title>Genome assembly of Chondromyces apiculatus DSM 436.</title>
        <authorList>
            <person name="Sharma G."/>
            <person name="Khatri I."/>
            <person name="Kaur C."/>
            <person name="Mayilraj S."/>
            <person name="Subramanian S."/>
        </authorList>
    </citation>
    <scope>NUCLEOTIDE SEQUENCE [LARGE SCALE GENOMIC DNA]</scope>
    <source>
        <strain evidence="7 8">DSM 436</strain>
    </source>
</reference>
<dbReference type="Gene3D" id="1.10.1740.10">
    <property type="match status" value="1"/>
</dbReference>
<accession>A0A017TAD9</accession>
<evidence type="ECO:0000256" key="2">
    <source>
        <dbReference type="ARBA" id="ARBA00023015"/>
    </source>
</evidence>
<keyword evidence="5" id="KW-0804">Transcription</keyword>
<keyword evidence="2" id="KW-0805">Transcription regulation</keyword>
<dbReference type="InterPro" id="IPR013249">
    <property type="entry name" value="RNA_pol_sigma70_r4_t2"/>
</dbReference>
<dbReference type="SUPFAM" id="SSF88946">
    <property type="entry name" value="Sigma2 domain of RNA polymerase sigma factors"/>
    <property type="match status" value="1"/>
</dbReference>
<feature type="domain" description="RNA polymerase sigma factor 70 region 4 type 2" evidence="6">
    <location>
        <begin position="130"/>
        <end position="181"/>
    </location>
</feature>
<evidence type="ECO:0000256" key="5">
    <source>
        <dbReference type="ARBA" id="ARBA00023163"/>
    </source>
</evidence>
<proteinExistence type="inferred from homology"/>
<sequence length="194" mass="22186">MTRGRRHDGAAHAPASVFIDEMPIVRMAPYVRALLRAMKVPPQDWEDLVQEITAAAWVAMMEGRFRPLPRQPLGDALKLWLTGITWRQTSHFREKAYRRREIPDEAPWTVPGADDWLPHLPATVGVVEARDILRALERITEAQAEILLMRYGEGLDVAEIAEALDVKYETARARLRAARLRFLAAAETWQRVRS</sequence>
<dbReference type="GO" id="GO:0016987">
    <property type="term" value="F:sigma factor activity"/>
    <property type="evidence" value="ECO:0007669"/>
    <property type="project" value="UniProtKB-KW"/>
</dbReference>
<organism evidence="7 8">
    <name type="scientific">Chondromyces apiculatus DSM 436</name>
    <dbReference type="NCBI Taxonomy" id="1192034"/>
    <lineage>
        <taxon>Bacteria</taxon>
        <taxon>Pseudomonadati</taxon>
        <taxon>Myxococcota</taxon>
        <taxon>Polyangia</taxon>
        <taxon>Polyangiales</taxon>
        <taxon>Polyangiaceae</taxon>
        <taxon>Chondromyces</taxon>
    </lineage>
</organism>
<dbReference type="GO" id="GO:0006352">
    <property type="term" value="P:DNA-templated transcription initiation"/>
    <property type="evidence" value="ECO:0007669"/>
    <property type="project" value="InterPro"/>
</dbReference>
<comment type="similarity">
    <text evidence="1">Belongs to the sigma-70 factor family. ECF subfamily.</text>
</comment>
<comment type="caution">
    <text evidence="7">The sequence shown here is derived from an EMBL/GenBank/DDBJ whole genome shotgun (WGS) entry which is preliminary data.</text>
</comment>
<evidence type="ECO:0000256" key="3">
    <source>
        <dbReference type="ARBA" id="ARBA00023082"/>
    </source>
</evidence>
<evidence type="ECO:0000313" key="8">
    <source>
        <dbReference type="Proteomes" id="UP000019678"/>
    </source>
</evidence>
<keyword evidence="3" id="KW-0731">Sigma factor</keyword>
<dbReference type="SUPFAM" id="SSF88659">
    <property type="entry name" value="Sigma3 and sigma4 domains of RNA polymerase sigma factors"/>
    <property type="match status" value="1"/>
</dbReference>
<dbReference type="GO" id="GO:0003677">
    <property type="term" value="F:DNA binding"/>
    <property type="evidence" value="ECO:0007669"/>
    <property type="project" value="UniProtKB-KW"/>
</dbReference>
<dbReference type="eggNOG" id="COG1595">
    <property type="taxonomic scope" value="Bacteria"/>
</dbReference>
<dbReference type="PANTHER" id="PTHR43133">
    <property type="entry name" value="RNA POLYMERASE ECF-TYPE SIGMA FACTO"/>
    <property type="match status" value="1"/>
</dbReference>
<dbReference type="RefSeq" id="WP_052375234.1">
    <property type="nucleotide sequence ID" value="NZ_ASRX01000020.1"/>
</dbReference>
<dbReference type="Proteomes" id="UP000019678">
    <property type="component" value="Unassembled WGS sequence"/>
</dbReference>
<dbReference type="InterPro" id="IPR014284">
    <property type="entry name" value="RNA_pol_sigma-70_dom"/>
</dbReference>
<evidence type="ECO:0000259" key="6">
    <source>
        <dbReference type="Pfam" id="PF08281"/>
    </source>
</evidence>
<gene>
    <name evidence="7" type="ORF">CAP_2801</name>
</gene>
<evidence type="ECO:0000256" key="4">
    <source>
        <dbReference type="ARBA" id="ARBA00023125"/>
    </source>
</evidence>
<dbReference type="STRING" id="1192034.CAP_2801"/>
<dbReference type="InterPro" id="IPR039425">
    <property type="entry name" value="RNA_pol_sigma-70-like"/>
</dbReference>
<dbReference type="AlphaFoldDB" id="A0A017TAD9"/>
<keyword evidence="4" id="KW-0238">DNA-binding</keyword>
<keyword evidence="8" id="KW-1185">Reference proteome</keyword>
<protein>
    <recommendedName>
        <fullName evidence="6">RNA polymerase sigma factor 70 region 4 type 2 domain-containing protein</fullName>
    </recommendedName>
</protein>
<dbReference type="PANTHER" id="PTHR43133:SF8">
    <property type="entry name" value="RNA POLYMERASE SIGMA FACTOR HI_1459-RELATED"/>
    <property type="match status" value="1"/>
</dbReference>
<dbReference type="Pfam" id="PF08281">
    <property type="entry name" value="Sigma70_r4_2"/>
    <property type="match status" value="1"/>
</dbReference>
<dbReference type="Gene3D" id="1.10.10.10">
    <property type="entry name" value="Winged helix-like DNA-binding domain superfamily/Winged helix DNA-binding domain"/>
    <property type="match status" value="1"/>
</dbReference>
<dbReference type="EMBL" id="ASRX01000020">
    <property type="protein sequence ID" value="EYF05800.1"/>
    <property type="molecule type" value="Genomic_DNA"/>
</dbReference>
<evidence type="ECO:0000313" key="7">
    <source>
        <dbReference type="EMBL" id="EYF05800.1"/>
    </source>
</evidence>
<dbReference type="OrthoDB" id="5243766at2"/>
<dbReference type="InterPro" id="IPR013325">
    <property type="entry name" value="RNA_pol_sigma_r2"/>
</dbReference>
<dbReference type="InterPro" id="IPR036388">
    <property type="entry name" value="WH-like_DNA-bd_sf"/>
</dbReference>
<name>A0A017TAD9_9BACT</name>
<dbReference type="InterPro" id="IPR013324">
    <property type="entry name" value="RNA_pol_sigma_r3/r4-like"/>
</dbReference>
<evidence type="ECO:0000256" key="1">
    <source>
        <dbReference type="ARBA" id="ARBA00010641"/>
    </source>
</evidence>
<dbReference type="NCBIfam" id="TIGR02937">
    <property type="entry name" value="sigma70-ECF"/>
    <property type="match status" value="1"/>
</dbReference>